<reference evidence="13 14" key="1">
    <citation type="journal article" date="2014" name="Nat. Commun.">
        <title>Molecular traces of alternative social organization in a termite genome.</title>
        <authorList>
            <person name="Terrapon N."/>
            <person name="Li C."/>
            <person name="Robertson H.M."/>
            <person name="Ji L."/>
            <person name="Meng X."/>
            <person name="Booth W."/>
            <person name="Chen Z."/>
            <person name="Childers C.P."/>
            <person name="Glastad K.M."/>
            <person name="Gokhale K."/>
            <person name="Gowin J."/>
            <person name="Gronenberg W."/>
            <person name="Hermansen R.A."/>
            <person name="Hu H."/>
            <person name="Hunt B.G."/>
            <person name="Huylmans A.K."/>
            <person name="Khalil S.M."/>
            <person name="Mitchell R.D."/>
            <person name="Munoz-Torres M.C."/>
            <person name="Mustard J.A."/>
            <person name="Pan H."/>
            <person name="Reese J.T."/>
            <person name="Scharf M.E."/>
            <person name="Sun F."/>
            <person name="Vogel H."/>
            <person name="Xiao J."/>
            <person name="Yang W."/>
            <person name="Yang Z."/>
            <person name="Yang Z."/>
            <person name="Zhou J."/>
            <person name="Zhu J."/>
            <person name="Brent C.S."/>
            <person name="Elsik C.G."/>
            <person name="Goodisman M.A."/>
            <person name="Liberles D.A."/>
            <person name="Roe R.M."/>
            <person name="Vargo E.L."/>
            <person name="Vilcinskas A."/>
            <person name="Wang J."/>
            <person name="Bornberg-Bauer E."/>
            <person name="Korb J."/>
            <person name="Zhang G."/>
            <person name="Liebig J."/>
        </authorList>
    </citation>
    <scope>NUCLEOTIDE SEQUENCE [LARGE SCALE GENOMIC DNA]</scope>
    <source>
        <tissue evidence="13">Whole organism</tissue>
    </source>
</reference>
<keyword evidence="5 11" id="KW-1133">Transmembrane helix</keyword>
<dbReference type="GO" id="GO:0005886">
    <property type="term" value="C:plasma membrane"/>
    <property type="evidence" value="ECO:0007669"/>
    <property type="project" value="UniProtKB-SubCell"/>
</dbReference>
<name>A0A067R423_ZOONE</name>
<evidence type="ECO:0000256" key="10">
    <source>
        <dbReference type="RuleBase" id="RU000688"/>
    </source>
</evidence>
<dbReference type="FunCoup" id="A0A067R423">
    <property type="interactions" value="44"/>
</dbReference>
<feature type="transmembrane region" description="Helical" evidence="11">
    <location>
        <begin position="253"/>
        <end position="271"/>
    </location>
</feature>
<evidence type="ECO:0000256" key="1">
    <source>
        <dbReference type="ARBA" id="ARBA00004651"/>
    </source>
</evidence>
<evidence type="ECO:0000256" key="5">
    <source>
        <dbReference type="ARBA" id="ARBA00022989"/>
    </source>
</evidence>
<evidence type="ECO:0000256" key="6">
    <source>
        <dbReference type="ARBA" id="ARBA00023040"/>
    </source>
</evidence>
<keyword evidence="8 10" id="KW-0675">Receptor</keyword>
<gene>
    <name evidence="13" type="ORF">L798_13548</name>
</gene>
<comment type="subcellular location">
    <subcellularLocation>
        <location evidence="1">Cell membrane</location>
        <topology evidence="1">Multi-pass membrane protein</topology>
    </subcellularLocation>
</comment>
<protein>
    <submittedName>
        <fullName evidence="13">Gustatory receptor trehalose 1</fullName>
    </submittedName>
</protein>
<dbReference type="InParanoid" id="A0A067R423"/>
<comment type="similarity">
    <text evidence="2 10">Belongs to the G-protein coupled receptor 1 family.</text>
</comment>
<keyword evidence="14" id="KW-1185">Reference proteome</keyword>
<organism evidence="13 14">
    <name type="scientific">Zootermopsis nevadensis</name>
    <name type="common">Dampwood termite</name>
    <dbReference type="NCBI Taxonomy" id="136037"/>
    <lineage>
        <taxon>Eukaryota</taxon>
        <taxon>Metazoa</taxon>
        <taxon>Ecdysozoa</taxon>
        <taxon>Arthropoda</taxon>
        <taxon>Hexapoda</taxon>
        <taxon>Insecta</taxon>
        <taxon>Pterygota</taxon>
        <taxon>Neoptera</taxon>
        <taxon>Polyneoptera</taxon>
        <taxon>Dictyoptera</taxon>
        <taxon>Blattodea</taxon>
        <taxon>Blattoidea</taxon>
        <taxon>Termitoidae</taxon>
        <taxon>Termopsidae</taxon>
        <taxon>Zootermopsis</taxon>
    </lineage>
</organism>
<keyword evidence="3" id="KW-1003">Cell membrane</keyword>
<evidence type="ECO:0000313" key="14">
    <source>
        <dbReference type="Proteomes" id="UP000027135"/>
    </source>
</evidence>
<evidence type="ECO:0000259" key="12">
    <source>
        <dbReference type="PROSITE" id="PS50262"/>
    </source>
</evidence>
<dbReference type="PANTHER" id="PTHR24228">
    <property type="entry name" value="B2 BRADYKININ RECEPTOR/ANGIOTENSIN II RECEPTOR"/>
    <property type="match status" value="1"/>
</dbReference>
<feature type="transmembrane region" description="Helical" evidence="11">
    <location>
        <begin position="144"/>
        <end position="165"/>
    </location>
</feature>
<feature type="transmembrane region" description="Helical" evidence="11">
    <location>
        <begin position="28"/>
        <end position="53"/>
    </location>
</feature>
<sequence length="375" mass="41896">MNRLINTMDNYTNGPDSVEIYYPREATIFASICAVVFSVLGVIGNLITAIALLRCSKLRHHATTAFVISLCMSDLLFCAINLPLTASRYINQAWVLSSTLCKLFPFFFYGNVAASLLSMVAITINRYILISYHSLYDKLYAPRYISLMLVFVWVFSFSMMVPPLVEVWGYLGLDPPTFSCTILKKDGKSPKKMLFVLGFILPCVVIITSYSCIYWKVRQSRRNLQAHNAVGPKPNNAAHQFLQRREDIRLTRLMLIIFCCFLLCFLPLMLVNVADDEIHYPTIHVMASVLAWASSVVNPFIYAGSNRQYRAAYRKLLCCVSSQGRGDTGYRTGAPAGGGSVTHSHSGSGKTFITDTFQYNAAADKVNIVRANGND</sequence>
<evidence type="ECO:0000256" key="7">
    <source>
        <dbReference type="ARBA" id="ARBA00023136"/>
    </source>
</evidence>
<evidence type="ECO:0000256" key="11">
    <source>
        <dbReference type="SAM" id="Phobius"/>
    </source>
</evidence>
<keyword evidence="4 10" id="KW-0812">Transmembrane</keyword>
<dbReference type="Pfam" id="PF00001">
    <property type="entry name" value="7tm_1"/>
    <property type="match status" value="1"/>
</dbReference>
<dbReference type="Proteomes" id="UP000027135">
    <property type="component" value="Unassembled WGS sequence"/>
</dbReference>
<dbReference type="PROSITE" id="PS50262">
    <property type="entry name" value="G_PROTEIN_RECEP_F1_2"/>
    <property type="match status" value="1"/>
</dbReference>
<accession>A0A067R423</accession>
<evidence type="ECO:0000256" key="2">
    <source>
        <dbReference type="ARBA" id="ARBA00010663"/>
    </source>
</evidence>
<feature type="transmembrane region" description="Helical" evidence="11">
    <location>
        <begin position="193"/>
        <end position="215"/>
    </location>
</feature>
<evidence type="ECO:0000313" key="13">
    <source>
        <dbReference type="EMBL" id="KDR12697.1"/>
    </source>
</evidence>
<evidence type="ECO:0000256" key="4">
    <source>
        <dbReference type="ARBA" id="ARBA00022692"/>
    </source>
</evidence>
<dbReference type="Gene3D" id="1.20.1070.10">
    <property type="entry name" value="Rhodopsin 7-helix transmembrane proteins"/>
    <property type="match status" value="1"/>
</dbReference>
<dbReference type="AlphaFoldDB" id="A0A067R423"/>
<feature type="domain" description="G-protein coupled receptors family 1 profile" evidence="12">
    <location>
        <begin position="44"/>
        <end position="302"/>
    </location>
</feature>
<dbReference type="PRINTS" id="PR00237">
    <property type="entry name" value="GPCRRHODOPSN"/>
</dbReference>
<feature type="transmembrane region" description="Helical" evidence="11">
    <location>
        <begin position="283"/>
        <end position="305"/>
    </location>
</feature>
<dbReference type="SMART" id="SM01381">
    <property type="entry name" value="7TM_GPCR_Srsx"/>
    <property type="match status" value="1"/>
</dbReference>
<dbReference type="GO" id="GO:0004930">
    <property type="term" value="F:G protein-coupled receptor activity"/>
    <property type="evidence" value="ECO:0007669"/>
    <property type="project" value="UniProtKB-KW"/>
</dbReference>
<dbReference type="InterPro" id="IPR017452">
    <property type="entry name" value="GPCR_Rhodpsn_7TM"/>
</dbReference>
<dbReference type="SUPFAM" id="SSF81321">
    <property type="entry name" value="Family A G protein-coupled receptor-like"/>
    <property type="match status" value="1"/>
</dbReference>
<evidence type="ECO:0000256" key="9">
    <source>
        <dbReference type="ARBA" id="ARBA00023224"/>
    </source>
</evidence>
<dbReference type="FunFam" id="1.20.1070.10:FF:000312">
    <property type="entry name" value="protein trapped in endoderm-1"/>
    <property type="match status" value="1"/>
</dbReference>
<dbReference type="InterPro" id="IPR000276">
    <property type="entry name" value="GPCR_Rhodpsn"/>
</dbReference>
<keyword evidence="7 11" id="KW-0472">Membrane</keyword>
<dbReference type="PANTHER" id="PTHR24228:SF71">
    <property type="entry name" value="PROTEIN TRAPPED IN ENDODERM-1"/>
    <property type="match status" value="1"/>
</dbReference>
<dbReference type="PROSITE" id="PS00237">
    <property type="entry name" value="G_PROTEIN_RECEP_F1_1"/>
    <property type="match status" value="1"/>
</dbReference>
<evidence type="ECO:0000256" key="8">
    <source>
        <dbReference type="ARBA" id="ARBA00023170"/>
    </source>
</evidence>
<evidence type="ECO:0000256" key="3">
    <source>
        <dbReference type="ARBA" id="ARBA00022475"/>
    </source>
</evidence>
<dbReference type="EMBL" id="KK852996">
    <property type="protein sequence ID" value="KDR12697.1"/>
    <property type="molecule type" value="Genomic_DNA"/>
</dbReference>
<keyword evidence="6 10" id="KW-0297">G-protein coupled receptor</keyword>
<dbReference type="eggNOG" id="KOG3656">
    <property type="taxonomic scope" value="Eukaryota"/>
</dbReference>
<proteinExistence type="inferred from homology"/>
<keyword evidence="9 10" id="KW-0807">Transducer</keyword>
<dbReference type="OMA" id="RRVTRMC"/>
<feature type="transmembrane region" description="Helical" evidence="11">
    <location>
        <begin position="65"/>
        <end position="86"/>
    </location>
</feature>
<feature type="transmembrane region" description="Helical" evidence="11">
    <location>
        <begin position="106"/>
        <end position="124"/>
    </location>
</feature>
<dbReference type="CDD" id="cd15210">
    <property type="entry name" value="7tmA_GPR84-like"/>
    <property type="match status" value="1"/>
</dbReference>